<feature type="region of interest" description="Disordered" evidence="1">
    <location>
        <begin position="1"/>
        <end position="72"/>
    </location>
</feature>
<dbReference type="Proteomes" id="UP000887563">
    <property type="component" value="Unplaced"/>
</dbReference>
<dbReference type="WBParaSite" id="Minc3s00420g12028">
    <property type="protein sequence ID" value="Minc3s00420g12028"/>
    <property type="gene ID" value="Minc3s00420g12028"/>
</dbReference>
<name>A0A914LDJ1_MELIC</name>
<evidence type="ECO:0000256" key="1">
    <source>
        <dbReference type="SAM" id="MobiDB-lite"/>
    </source>
</evidence>
<feature type="compositionally biased region" description="Basic and acidic residues" evidence="1">
    <location>
        <begin position="1"/>
        <end position="12"/>
    </location>
</feature>
<sequence>MPADSPSRKRGDGVPVAEANIEDDGGNEDGEANEENGDAEGNVNDEAPAEADRNGDVELDSMPEFENSEHYN</sequence>
<proteinExistence type="predicted"/>
<reference evidence="3" key="1">
    <citation type="submission" date="2022-11" db="UniProtKB">
        <authorList>
            <consortium name="WormBaseParasite"/>
        </authorList>
    </citation>
    <scope>IDENTIFICATION</scope>
</reference>
<evidence type="ECO:0000313" key="2">
    <source>
        <dbReference type="Proteomes" id="UP000887563"/>
    </source>
</evidence>
<organism evidence="2 3">
    <name type="scientific">Meloidogyne incognita</name>
    <name type="common">Southern root-knot nematode worm</name>
    <name type="synonym">Oxyuris incognita</name>
    <dbReference type="NCBI Taxonomy" id="6306"/>
    <lineage>
        <taxon>Eukaryota</taxon>
        <taxon>Metazoa</taxon>
        <taxon>Ecdysozoa</taxon>
        <taxon>Nematoda</taxon>
        <taxon>Chromadorea</taxon>
        <taxon>Rhabditida</taxon>
        <taxon>Tylenchina</taxon>
        <taxon>Tylenchomorpha</taxon>
        <taxon>Tylenchoidea</taxon>
        <taxon>Meloidogynidae</taxon>
        <taxon>Meloidogyninae</taxon>
        <taxon>Meloidogyne</taxon>
        <taxon>Meloidogyne incognita group</taxon>
    </lineage>
</organism>
<keyword evidence="2" id="KW-1185">Reference proteome</keyword>
<evidence type="ECO:0000313" key="3">
    <source>
        <dbReference type="WBParaSite" id="Minc3s00420g12028"/>
    </source>
</evidence>
<dbReference type="AlphaFoldDB" id="A0A914LDJ1"/>
<accession>A0A914LDJ1</accession>
<feature type="compositionally biased region" description="Acidic residues" evidence="1">
    <location>
        <begin position="20"/>
        <end position="38"/>
    </location>
</feature>
<protein>
    <submittedName>
        <fullName evidence="3">Candidate secreted effector</fullName>
    </submittedName>
</protein>